<dbReference type="InterPro" id="IPR048394">
    <property type="entry name" value="FakA-like_M"/>
</dbReference>
<protein>
    <submittedName>
        <fullName evidence="3">Putative Dihydroxyacetone kinase family protein</fullName>
    </submittedName>
</protein>
<dbReference type="Pfam" id="PF02734">
    <property type="entry name" value="Dak2"/>
    <property type="match status" value="1"/>
</dbReference>
<gene>
    <name evidence="3" type="ORF">SPIRO4BDMA_40274</name>
</gene>
<dbReference type="InterPro" id="IPR043168">
    <property type="entry name" value="DegV_C"/>
</dbReference>
<dbReference type="Pfam" id="PF21645">
    <property type="entry name" value="FakA-like_M"/>
    <property type="match status" value="1"/>
</dbReference>
<dbReference type="InterPro" id="IPR036117">
    <property type="entry name" value="DhaL_dom_sf"/>
</dbReference>
<keyword evidence="3" id="KW-0808">Transferase</keyword>
<dbReference type="SMART" id="SM01120">
    <property type="entry name" value="Dak2"/>
    <property type="match status" value="1"/>
</dbReference>
<dbReference type="PROSITE" id="PS51482">
    <property type="entry name" value="DEGV"/>
    <property type="match status" value="1"/>
</dbReference>
<dbReference type="InterPro" id="IPR003797">
    <property type="entry name" value="DegV"/>
</dbReference>
<dbReference type="InterPro" id="IPR004007">
    <property type="entry name" value="DhaL_dom"/>
</dbReference>
<keyword evidence="1" id="KW-0446">Lipid-binding</keyword>
<dbReference type="SUPFAM" id="SSF101473">
    <property type="entry name" value="DhaL-like"/>
    <property type="match status" value="1"/>
</dbReference>
<dbReference type="SUPFAM" id="SSF82549">
    <property type="entry name" value="DAK1/DegV-like"/>
    <property type="match status" value="1"/>
</dbReference>
<organism evidence="3">
    <name type="scientific">uncultured spirochete</name>
    <dbReference type="NCBI Taxonomy" id="156406"/>
    <lineage>
        <taxon>Bacteria</taxon>
        <taxon>Pseudomonadati</taxon>
        <taxon>Spirochaetota</taxon>
        <taxon>Spirochaetia</taxon>
        <taxon>Spirochaetales</taxon>
        <taxon>environmental samples</taxon>
    </lineage>
</organism>
<evidence type="ECO:0000313" key="3">
    <source>
        <dbReference type="EMBL" id="SLM17705.1"/>
    </source>
</evidence>
<dbReference type="Pfam" id="PF02645">
    <property type="entry name" value="DegV"/>
    <property type="match status" value="1"/>
</dbReference>
<dbReference type="PROSITE" id="PS51480">
    <property type="entry name" value="DHAL"/>
    <property type="match status" value="1"/>
</dbReference>
<dbReference type="PANTHER" id="PTHR33434:SF2">
    <property type="entry name" value="FATTY ACID-BINDING PROTEIN TM_1468"/>
    <property type="match status" value="1"/>
</dbReference>
<dbReference type="PANTHER" id="PTHR33434">
    <property type="entry name" value="DEGV DOMAIN-CONTAINING PROTEIN DR_1986-RELATED"/>
    <property type="match status" value="1"/>
</dbReference>
<reference evidence="3" key="1">
    <citation type="submission" date="2017-02" db="EMBL/GenBank/DDBJ databases">
        <authorList>
            <person name="Regsiter A."/>
            <person name="William W."/>
        </authorList>
    </citation>
    <scope>NUCLEOTIDE SEQUENCE</scope>
    <source>
        <strain evidence="3">BdmA 4</strain>
    </source>
</reference>
<dbReference type="GO" id="GO:0008289">
    <property type="term" value="F:lipid binding"/>
    <property type="evidence" value="ECO:0007669"/>
    <property type="project" value="UniProtKB-KW"/>
</dbReference>
<dbReference type="Gene3D" id="1.25.40.340">
    <property type="match status" value="1"/>
</dbReference>
<feature type="domain" description="DhaL" evidence="2">
    <location>
        <begin position="9"/>
        <end position="201"/>
    </location>
</feature>
<dbReference type="InterPro" id="IPR033470">
    <property type="entry name" value="FakA-like_C"/>
</dbReference>
<dbReference type="SMART" id="SM01121">
    <property type="entry name" value="Dak1_2"/>
    <property type="match status" value="1"/>
</dbReference>
<dbReference type="NCBIfam" id="TIGR00762">
    <property type="entry name" value="DegV"/>
    <property type="match status" value="1"/>
</dbReference>
<dbReference type="AlphaFoldDB" id="A0A3P3XN73"/>
<proteinExistence type="predicted"/>
<keyword evidence="3" id="KW-0418">Kinase</keyword>
<dbReference type="Gene3D" id="3.40.50.10170">
    <property type="match status" value="1"/>
</dbReference>
<dbReference type="GO" id="GO:0006071">
    <property type="term" value="P:glycerol metabolic process"/>
    <property type="evidence" value="ECO:0007669"/>
    <property type="project" value="InterPro"/>
</dbReference>
<sequence>MKISYLDGPRLRMALTAGSLSLMQNIGSLNAINVFPVPDGDTGTNMASTARAISASLATFCPKNAGSVLKRAAQSALAAAKGNSGAILAQFFSVLAEELGHEARISAKQLASAAVLAAEETRRALSIPKEGTILTVLHDWAHALHEKAQQSDDILHVFIAAYESAKTSLAKTKDMLPEMRRAGVVDAGAKGFVHMLDGITQFIKSGSLKEMLRADKWRSASGEIAHDVLAEPLFDIQAHSEFEILADADNATFRYCTEALVHGDKLDLDAMRAELATIGDSVVVAGSKSLAKIHVHANSPSLVFDMLDLLGFVEAHKVDDMKLQTKLAHRARGVQTCTIVTDTGCDLPEAFLLEHGVLKVPALITIDGKARPDGPALAIQKVYRLMKERPDFAMSTSQPTDAAFSRAFALASAHSKEILYVGLTSALSGTFQAGVRATRALGGKIVAVDSKTVTSAQGLLVRRAVEMAEGGRDAQEIARRLEGLRGQLVFFVAVRNLSSLIRSGRLHGLKSLILRKFGLRPLLSTDQAGKAKTAGIYMGERNTVTTLLSKVKKAFPSGSRVELHVSHVDAAADAQHLADLCAAHLHRDSKIMISEMGPVLASLAWRGAISVAGLPLEG</sequence>
<accession>A0A3P3XN73</accession>
<dbReference type="InterPro" id="IPR050270">
    <property type="entry name" value="DegV_domain_contain"/>
</dbReference>
<name>A0A3P3XN73_9SPIR</name>
<evidence type="ECO:0000259" key="2">
    <source>
        <dbReference type="PROSITE" id="PS51480"/>
    </source>
</evidence>
<dbReference type="Gene3D" id="3.30.1180.10">
    <property type="match status" value="1"/>
</dbReference>
<evidence type="ECO:0000256" key="1">
    <source>
        <dbReference type="ARBA" id="ARBA00023121"/>
    </source>
</evidence>
<dbReference type="EMBL" id="FWDO01000004">
    <property type="protein sequence ID" value="SLM17705.1"/>
    <property type="molecule type" value="Genomic_DNA"/>
</dbReference>
<dbReference type="GO" id="GO:0004371">
    <property type="term" value="F:glycerone kinase activity"/>
    <property type="evidence" value="ECO:0007669"/>
    <property type="project" value="InterPro"/>
</dbReference>